<gene>
    <name evidence="2" type="ORF">NCGR_LOCUS64179</name>
</gene>
<organism evidence="2 3">
    <name type="scientific">Miscanthus lutarioriparius</name>
    <dbReference type="NCBI Taxonomy" id="422564"/>
    <lineage>
        <taxon>Eukaryota</taxon>
        <taxon>Viridiplantae</taxon>
        <taxon>Streptophyta</taxon>
        <taxon>Embryophyta</taxon>
        <taxon>Tracheophyta</taxon>
        <taxon>Spermatophyta</taxon>
        <taxon>Magnoliopsida</taxon>
        <taxon>Liliopsida</taxon>
        <taxon>Poales</taxon>
        <taxon>Poaceae</taxon>
        <taxon>PACMAD clade</taxon>
        <taxon>Panicoideae</taxon>
        <taxon>Andropogonodae</taxon>
        <taxon>Andropogoneae</taxon>
        <taxon>Saccharinae</taxon>
        <taxon>Miscanthus</taxon>
    </lineage>
</organism>
<evidence type="ECO:0000313" key="2">
    <source>
        <dbReference type="EMBL" id="CAD6340081.1"/>
    </source>
</evidence>
<protein>
    <submittedName>
        <fullName evidence="2">Uncharacterized protein</fullName>
    </submittedName>
</protein>
<evidence type="ECO:0000256" key="1">
    <source>
        <dbReference type="SAM" id="MobiDB-lite"/>
    </source>
</evidence>
<feature type="compositionally biased region" description="Basic and acidic residues" evidence="1">
    <location>
        <begin position="24"/>
        <end position="48"/>
    </location>
</feature>
<accession>A0A811SEM7</accession>
<keyword evidence="3" id="KW-1185">Reference proteome</keyword>
<proteinExistence type="predicted"/>
<reference evidence="2" key="1">
    <citation type="submission" date="2020-10" db="EMBL/GenBank/DDBJ databases">
        <authorList>
            <person name="Han B."/>
            <person name="Lu T."/>
            <person name="Zhao Q."/>
            <person name="Huang X."/>
            <person name="Zhao Y."/>
        </authorList>
    </citation>
    <scope>NUCLEOTIDE SEQUENCE</scope>
</reference>
<comment type="caution">
    <text evidence="2">The sequence shown here is derived from an EMBL/GenBank/DDBJ whole genome shotgun (WGS) entry which is preliminary data.</text>
</comment>
<dbReference type="EMBL" id="CAJGYO010000019">
    <property type="protein sequence ID" value="CAD6340081.1"/>
    <property type="molecule type" value="Genomic_DNA"/>
</dbReference>
<feature type="region of interest" description="Disordered" evidence="1">
    <location>
        <begin position="1"/>
        <end position="52"/>
    </location>
</feature>
<sequence>MDILASPSASAGRLFNTGGPPPRFSDDGVKDSTGEDAASDRRPERDPSIPKLFTGDVLDLFPEAARRDLLLALAEDGGAASMITGFSPRGWWVSKEDARMATQCS</sequence>
<name>A0A811SEM7_9POAL</name>
<dbReference type="Proteomes" id="UP000604825">
    <property type="component" value="Unassembled WGS sequence"/>
</dbReference>
<evidence type="ECO:0000313" key="3">
    <source>
        <dbReference type="Proteomes" id="UP000604825"/>
    </source>
</evidence>
<dbReference type="AlphaFoldDB" id="A0A811SEM7"/>